<dbReference type="GO" id="GO:0016787">
    <property type="term" value="F:hydrolase activity"/>
    <property type="evidence" value="ECO:0007669"/>
    <property type="project" value="UniProtKB-KW"/>
</dbReference>
<evidence type="ECO:0000313" key="2">
    <source>
        <dbReference type="Proteomes" id="UP000217954"/>
    </source>
</evidence>
<dbReference type="AlphaFoldDB" id="A0A1Z4EYV4"/>
<evidence type="ECO:0000313" key="1">
    <source>
        <dbReference type="EMBL" id="BAX98139.1"/>
    </source>
</evidence>
<keyword evidence="1" id="KW-0378">Hydrolase</keyword>
<dbReference type="Proteomes" id="UP000217954">
    <property type="component" value="Chromosome"/>
</dbReference>
<sequence>MRAALSAPQGELLRYPMGHFDIYVGEAFEQSVADQMSFLARHVSSCDA</sequence>
<dbReference type="KEGG" id="mste:MSTE_02830"/>
<name>A0A1Z4EYV4_9MYCO</name>
<keyword evidence="2" id="KW-1185">Reference proteome</keyword>
<protein>
    <submittedName>
        <fullName evidence="1">Alpha/beta hydrolase</fullName>
    </submittedName>
</protein>
<reference evidence="1 2" key="2">
    <citation type="journal article" date="2017" name="Int. J. Syst. Evol. Microbiol.">
        <title>Mycobacterium stephanolepidis sp. nov., a rapidly growing species related to Mycobacterium chelonae, isolated from marine teleost fish, Stephanolepis cirrhifer.</title>
        <authorList>
            <person name="Fukano H."/>
            <person name="Wada S."/>
            <person name="Kurata O."/>
            <person name="Katayama K."/>
            <person name="Fujiwara N."/>
            <person name="Hoshino Y."/>
        </authorList>
    </citation>
    <scope>NUCLEOTIDE SEQUENCE [LARGE SCALE GENOMIC DNA]</scope>
    <source>
        <strain evidence="1 2">NJB0901</strain>
    </source>
</reference>
<accession>A0A1Z4EYV4</accession>
<proteinExistence type="predicted"/>
<organism evidence="1 2">
    <name type="scientific">[Mycobacterium] stephanolepidis</name>
    <dbReference type="NCBI Taxonomy" id="1520670"/>
    <lineage>
        <taxon>Bacteria</taxon>
        <taxon>Bacillati</taxon>
        <taxon>Actinomycetota</taxon>
        <taxon>Actinomycetes</taxon>
        <taxon>Mycobacteriales</taxon>
        <taxon>Mycobacteriaceae</taxon>
        <taxon>Mycobacteroides</taxon>
    </lineage>
</organism>
<dbReference type="EMBL" id="AP018165">
    <property type="protein sequence ID" value="BAX98139.1"/>
    <property type="molecule type" value="Genomic_DNA"/>
</dbReference>
<reference evidence="2" key="1">
    <citation type="journal article" date="2017" name="Genome Announc.">
        <title>Complete Genome Sequence of Mycobacterium stephanolepidis.</title>
        <authorList>
            <person name="Fukano H."/>
            <person name="Yoshida M."/>
            <person name="Katayama Y."/>
            <person name="Omatsu T."/>
            <person name="Mizutani T."/>
            <person name="Kurata O."/>
            <person name="Wada S."/>
            <person name="Hoshino Y."/>
        </authorList>
    </citation>
    <scope>NUCLEOTIDE SEQUENCE [LARGE SCALE GENOMIC DNA]</scope>
    <source>
        <strain evidence="2">NJB0901</strain>
    </source>
</reference>
<gene>
    <name evidence="1" type="ORF">MSTE_02830</name>
</gene>